<keyword evidence="1" id="KW-1133">Transmembrane helix</keyword>
<organism evidence="2 3">
    <name type="scientific">Lentzea flava</name>
    <dbReference type="NCBI Taxonomy" id="103732"/>
    <lineage>
        <taxon>Bacteria</taxon>
        <taxon>Bacillati</taxon>
        <taxon>Actinomycetota</taxon>
        <taxon>Actinomycetes</taxon>
        <taxon>Pseudonocardiales</taxon>
        <taxon>Pseudonocardiaceae</taxon>
        <taxon>Lentzea</taxon>
    </lineage>
</organism>
<dbReference type="RefSeq" id="WP_189255629.1">
    <property type="nucleotide sequence ID" value="NZ_BMRE01000019.1"/>
</dbReference>
<evidence type="ECO:0000256" key="1">
    <source>
        <dbReference type="SAM" id="Phobius"/>
    </source>
</evidence>
<feature type="transmembrane region" description="Helical" evidence="1">
    <location>
        <begin position="115"/>
        <end position="142"/>
    </location>
</feature>
<evidence type="ECO:0008006" key="4">
    <source>
        <dbReference type="Google" id="ProtNLM"/>
    </source>
</evidence>
<accession>A0ABQ2UNW2</accession>
<keyword evidence="1" id="KW-0812">Transmembrane</keyword>
<feature type="transmembrane region" description="Helical" evidence="1">
    <location>
        <begin position="202"/>
        <end position="224"/>
    </location>
</feature>
<sequence length="305" mass="34129">MKAVRVLHKIVAFLVIPVLGYLLGATIFNYFSDKVETEDLSDASHIIVATSCDRHGPVTLRGFGWVYECQATVTNKVNGNVVTTTARGFLRPELIGKQVAGEGFNRGDLYPVRPYAGWGMVLLLPFGVLWFYVYIAVAWPLLPERRKSRRKPVRYQRPDKPTEPDRTVRVFAGRRRVWLFFVFLLGCAGVFAYNSSAFQDDAVATGAALVSWAVVILVTANVAWRLVRGPMIAISPDGLEWRGAKLSWAEIQEVRLTRRHALFIQPRNGEAVKIGGFGTEEATRIHVAMGHFSQATYAREDTSRT</sequence>
<keyword evidence="1" id="KW-0472">Membrane</keyword>
<keyword evidence="3" id="KW-1185">Reference proteome</keyword>
<proteinExistence type="predicted"/>
<evidence type="ECO:0000313" key="3">
    <source>
        <dbReference type="Proteomes" id="UP000649573"/>
    </source>
</evidence>
<dbReference type="InterPro" id="IPR045927">
    <property type="entry name" value="DUF6346"/>
</dbReference>
<feature type="transmembrane region" description="Helical" evidence="1">
    <location>
        <begin position="12"/>
        <end position="31"/>
    </location>
</feature>
<dbReference type="EMBL" id="BMRE01000019">
    <property type="protein sequence ID" value="GGU47018.1"/>
    <property type="molecule type" value="Genomic_DNA"/>
</dbReference>
<dbReference type="Proteomes" id="UP000649573">
    <property type="component" value="Unassembled WGS sequence"/>
</dbReference>
<evidence type="ECO:0000313" key="2">
    <source>
        <dbReference type="EMBL" id="GGU47018.1"/>
    </source>
</evidence>
<protein>
    <recommendedName>
        <fullName evidence="4">PH domain-containing protein</fullName>
    </recommendedName>
</protein>
<dbReference type="Pfam" id="PF19873">
    <property type="entry name" value="DUF6346"/>
    <property type="match status" value="1"/>
</dbReference>
<comment type="caution">
    <text evidence="2">The sequence shown here is derived from an EMBL/GenBank/DDBJ whole genome shotgun (WGS) entry which is preliminary data.</text>
</comment>
<gene>
    <name evidence="2" type="ORF">GCM10010178_44390</name>
</gene>
<feature type="transmembrane region" description="Helical" evidence="1">
    <location>
        <begin position="177"/>
        <end position="196"/>
    </location>
</feature>
<reference evidence="3" key="1">
    <citation type="journal article" date="2019" name="Int. J. Syst. Evol. Microbiol.">
        <title>The Global Catalogue of Microorganisms (GCM) 10K type strain sequencing project: providing services to taxonomists for standard genome sequencing and annotation.</title>
        <authorList>
            <consortium name="The Broad Institute Genomics Platform"/>
            <consortium name="The Broad Institute Genome Sequencing Center for Infectious Disease"/>
            <person name="Wu L."/>
            <person name="Ma J."/>
        </authorList>
    </citation>
    <scope>NUCLEOTIDE SEQUENCE [LARGE SCALE GENOMIC DNA]</scope>
    <source>
        <strain evidence="3">JCM 3296</strain>
    </source>
</reference>
<name>A0ABQ2UNW2_9PSEU</name>